<dbReference type="AlphaFoldDB" id="A0A1X7LL80"/>
<keyword evidence="2" id="KW-1185">Reference proteome</keyword>
<dbReference type="EMBL" id="FXAZ01000005">
    <property type="protein sequence ID" value="SMG54277.1"/>
    <property type="molecule type" value="Genomic_DNA"/>
</dbReference>
<dbReference type="STRING" id="1852522.SAMN06295960_3689"/>
<dbReference type="InterPro" id="IPR052949">
    <property type="entry name" value="PA_immunity-related"/>
</dbReference>
<dbReference type="Gene3D" id="2.160.20.80">
    <property type="entry name" value="E3 ubiquitin-protein ligase SopA"/>
    <property type="match status" value="1"/>
</dbReference>
<protein>
    <submittedName>
        <fullName evidence="1">Uncharacterized protein YjbI, contains pentapeptide repeats</fullName>
    </submittedName>
</protein>
<dbReference type="Pfam" id="PF13599">
    <property type="entry name" value="Pentapeptide_4"/>
    <property type="match status" value="1"/>
</dbReference>
<proteinExistence type="predicted"/>
<evidence type="ECO:0000313" key="2">
    <source>
        <dbReference type="Proteomes" id="UP000193834"/>
    </source>
</evidence>
<dbReference type="PANTHER" id="PTHR42999:SF1">
    <property type="entry name" value="PENTAPEPTIDE REPEAT-CONTAINING PROTEIN"/>
    <property type="match status" value="1"/>
</dbReference>
<sequence>MTNTVEVPPIKIQRPKLPKQLESIKLQDADISDHAEFRQAQCSDEELSYITASKVMCDQMIFRNVSFRDVSLQHAELTDVIFEQCDLSNVDLTEAIIHRAQFHQCKIMGMDMTAATMRNIAFVECAGDYATFRFADMKQVSYQETSLEKSDFYHAKFNKVGFDNCKIDQSQFSGASLKGIDLSTADFHNLGVTLEDLQGCIISPSQAILFTKIFGLVVKD</sequence>
<dbReference type="Proteomes" id="UP000193834">
    <property type="component" value="Unassembled WGS sequence"/>
</dbReference>
<evidence type="ECO:0000313" key="1">
    <source>
        <dbReference type="EMBL" id="SMG54277.1"/>
    </source>
</evidence>
<dbReference type="InterPro" id="IPR001646">
    <property type="entry name" value="5peptide_repeat"/>
</dbReference>
<reference evidence="1 2" key="1">
    <citation type="submission" date="2017-04" db="EMBL/GenBank/DDBJ databases">
        <authorList>
            <person name="Afonso C.L."/>
            <person name="Miller P.J."/>
            <person name="Scott M.A."/>
            <person name="Spackman E."/>
            <person name="Goraichik I."/>
            <person name="Dimitrov K.M."/>
            <person name="Suarez D.L."/>
            <person name="Swayne D.E."/>
        </authorList>
    </citation>
    <scope>NUCLEOTIDE SEQUENCE [LARGE SCALE GENOMIC DNA]</scope>
    <source>
        <strain evidence="1 2">11</strain>
    </source>
</reference>
<name>A0A1X7LL80_9BACL</name>
<accession>A0A1X7LL80</accession>
<organism evidence="1 2">
    <name type="scientific">Paenibacillus aquistagni</name>
    <dbReference type="NCBI Taxonomy" id="1852522"/>
    <lineage>
        <taxon>Bacteria</taxon>
        <taxon>Bacillati</taxon>
        <taxon>Bacillota</taxon>
        <taxon>Bacilli</taxon>
        <taxon>Bacillales</taxon>
        <taxon>Paenibacillaceae</taxon>
        <taxon>Paenibacillus</taxon>
    </lineage>
</organism>
<dbReference type="SUPFAM" id="SSF141571">
    <property type="entry name" value="Pentapeptide repeat-like"/>
    <property type="match status" value="1"/>
</dbReference>
<gene>
    <name evidence="1" type="ORF">SAMN06295960_3689</name>
</gene>
<dbReference type="PANTHER" id="PTHR42999">
    <property type="entry name" value="ANTIBIOTIC RESISTANCE PROTEIN MCBG"/>
    <property type="match status" value="1"/>
</dbReference>